<dbReference type="PROSITE" id="PS50042">
    <property type="entry name" value="CNMP_BINDING_3"/>
    <property type="match status" value="1"/>
</dbReference>
<sequence length="223" mass="25369">MDKELFDKQKQQKMREFFLRELKDIGVIKYYEKNNLITSPTSDYIAVVVDGKIKQTLISAKGISKSLYILQPGEIIGELDYFGGGDIHGSSIAMTNTCISVINKQNLEKALKNNPDIYRYLLYSSSRKFRIVMLQMESMAFNDSLGALAKQILRLSSQEGVKRDKDEIIDMPLTHQELAELMGCSRVTVTRGINTFKNKGIIDIENKMIVIKDKDRLVDYVLG</sequence>
<dbReference type="AlphaFoldDB" id="A0A942UXS6"/>
<protein>
    <submittedName>
        <fullName evidence="6">Crp/Fnr family transcriptional regulator</fullName>
    </submittedName>
</protein>
<dbReference type="Gene3D" id="2.60.120.10">
    <property type="entry name" value="Jelly Rolls"/>
    <property type="match status" value="1"/>
</dbReference>
<dbReference type="EMBL" id="WSFT01000031">
    <property type="protein sequence ID" value="MBS4538291.1"/>
    <property type="molecule type" value="Genomic_DNA"/>
</dbReference>
<reference evidence="6" key="1">
    <citation type="submission" date="2019-12" db="EMBL/GenBank/DDBJ databases">
        <title>Clostridiaceae gen. nov. sp. nov., isolated from sediment in Xinjiang, China.</title>
        <authorList>
            <person name="Zhang R."/>
        </authorList>
    </citation>
    <scope>NUCLEOTIDE SEQUENCE</scope>
    <source>
        <strain evidence="6">D2Q-11</strain>
    </source>
</reference>
<dbReference type="InterPro" id="IPR036388">
    <property type="entry name" value="WH-like_DNA-bd_sf"/>
</dbReference>
<dbReference type="GO" id="GO:0005829">
    <property type="term" value="C:cytosol"/>
    <property type="evidence" value="ECO:0007669"/>
    <property type="project" value="TreeGrafter"/>
</dbReference>
<dbReference type="InterPro" id="IPR012318">
    <property type="entry name" value="HTH_CRP"/>
</dbReference>
<dbReference type="InterPro" id="IPR050397">
    <property type="entry name" value="Env_Response_Regulators"/>
</dbReference>
<dbReference type="PANTHER" id="PTHR24567:SF26">
    <property type="entry name" value="REGULATORY PROTEIN YEIL"/>
    <property type="match status" value="1"/>
</dbReference>
<evidence type="ECO:0000313" key="6">
    <source>
        <dbReference type="EMBL" id="MBS4538291.1"/>
    </source>
</evidence>
<proteinExistence type="predicted"/>
<keyword evidence="3" id="KW-0804">Transcription</keyword>
<dbReference type="RefSeq" id="WP_203366218.1">
    <property type="nucleotide sequence ID" value="NZ_WSFT01000031.1"/>
</dbReference>
<evidence type="ECO:0000256" key="3">
    <source>
        <dbReference type="ARBA" id="ARBA00023163"/>
    </source>
</evidence>
<dbReference type="Pfam" id="PF00027">
    <property type="entry name" value="cNMP_binding"/>
    <property type="match status" value="1"/>
</dbReference>
<dbReference type="SUPFAM" id="SSF46785">
    <property type="entry name" value="Winged helix' DNA-binding domain"/>
    <property type="match status" value="1"/>
</dbReference>
<keyword evidence="2" id="KW-0238">DNA-binding</keyword>
<dbReference type="InterPro" id="IPR036390">
    <property type="entry name" value="WH_DNA-bd_sf"/>
</dbReference>
<comment type="caution">
    <text evidence="6">The sequence shown here is derived from an EMBL/GenBank/DDBJ whole genome shotgun (WGS) entry which is preliminary data.</text>
</comment>
<keyword evidence="7" id="KW-1185">Reference proteome</keyword>
<dbReference type="InterPro" id="IPR018490">
    <property type="entry name" value="cNMP-bd_dom_sf"/>
</dbReference>
<dbReference type="GO" id="GO:0003677">
    <property type="term" value="F:DNA binding"/>
    <property type="evidence" value="ECO:0007669"/>
    <property type="project" value="UniProtKB-KW"/>
</dbReference>
<dbReference type="Pfam" id="PF13545">
    <property type="entry name" value="HTH_Crp_2"/>
    <property type="match status" value="1"/>
</dbReference>
<evidence type="ECO:0000313" key="7">
    <source>
        <dbReference type="Proteomes" id="UP000724672"/>
    </source>
</evidence>
<dbReference type="CDD" id="cd00038">
    <property type="entry name" value="CAP_ED"/>
    <property type="match status" value="1"/>
</dbReference>
<organism evidence="6 7">
    <name type="scientific">Anaeromonas frigoriresistens</name>
    <dbReference type="NCBI Taxonomy" id="2683708"/>
    <lineage>
        <taxon>Bacteria</taxon>
        <taxon>Bacillati</taxon>
        <taxon>Bacillota</taxon>
        <taxon>Tissierellia</taxon>
        <taxon>Tissierellales</taxon>
        <taxon>Thermohalobacteraceae</taxon>
        <taxon>Anaeromonas</taxon>
    </lineage>
</organism>
<feature type="domain" description="Cyclic nucleotide-binding" evidence="4">
    <location>
        <begin position="43"/>
        <end position="128"/>
    </location>
</feature>
<evidence type="ECO:0000259" key="4">
    <source>
        <dbReference type="PROSITE" id="PS50042"/>
    </source>
</evidence>
<dbReference type="GO" id="GO:0003700">
    <property type="term" value="F:DNA-binding transcription factor activity"/>
    <property type="evidence" value="ECO:0007669"/>
    <property type="project" value="TreeGrafter"/>
</dbReference>
<dbReference type="PROSITE" id="PS51063">
    <property type="entry name" value="HTH_CRP_2"/>
    <property type="match status" value="1"/>
</dbReference>
<dbReference type="Proteomes" id="UP000724672">
    <property type="component" value="Unassembled WGS sequence"/>
</dbReference>
<dbReference type="PRINTS" id="PR00034">
    <property type="entry name" value="HTHCRP"/>
</dbReference>
<dbReference type="SUPFAM" id="SSF51206">
    <property type="entry name" value="cAMP-binding domain-like"/>
    <property type="match status" value="1"/>
</dbReference>
<dbReference type="Gene3D" id="1.10.10.10">
    <property type="entry name" value="Winged helix-like DNA-binding domain superfamily/Winged helix DNA-binding domain"/>
    <property type="match status" value="1"/>
</dbReference>
<dbReference type="InterPro" id="IPR000595">
    <property type="entry name" value="cNMP-bd_dom"/>
</dbReference>
<evidence type="ECO:0000256" key="2">
    <source>
        <dbReference type="ARBA" id="ARBA00023125"/>
    </source>
</evidence>
<evidence type="ECO:0000259" key="5">
    <source>
        <dbReference type="PROSITE" id="PS51063"/>
    </source>
</evidence>
<feature type="domain" description="HTH crp-type" evidence="5">
    <location>
        <begin position="142"/>
        <end position="215"/>
    </location>
</feature>
<dbReference type="SMART" id="SM00419">
    <property type="entry name" value="HTH_CRP"/>
    <property type="match status" value="1"/>
</dbReference>
<dbReference type="PANTHER" id="PTHR24567">
    <property type="entry name" value="CRP FAMILY TRANSCRIPTIONAL REGULATORY PROTEIN"/>
    <property type="match status" value="1"/>
</dbReference>
<keyword evidence="1" id="KW-0805">Transcription regulation</keyword>
<evidence type="ECO:0000256" key="1">
    <source>
        <dbReference type="ARBA" id="ARBA00023015"/>
    </source>
</evidence>
<name>A0A942UXS6_9FIRM</name>
<gene>
    <name evidence="6" type="ORF">GOQ27_07435</name>
</gene>
<dbReference type="InterPro" id="IPR014710">
    <property type="entry name" value="RmlC-like_jellyroll"/>
</dbReference>
<accession>A0A942UXS6</accession>